<evidence type="ECO:0000313" key="2">
    <source>
        <dbReference type="Proteomes" id="UP001596105"/>
    </source>
</evidence>
<dbReference type="RefSeq" id="WP_209743194.1">
    <property type="nucleotide sequence ID" value="NZ_JBHSMH010000005.1"/>
</dbReference>
<name>A0ABW0LT60_9BACL</name>
<comment type="caution">
    <text evidence="1">The sequence shown here is derived from an EMBL/GenBank/DDBJ whole genome shotgun (WGS) entry which is preliminary data.</text>
</comment>
<reference evidence="2" key="1">
    <citation type="journal article" date="2019" name="Int. J. Syst. Evol. Microbiol.">
        <title>The Global Catalogue of Microorganisms (GCM) 10K type strain sequencing project: providing services to taxonomists for standard genome sequencing and annotation.</title>
        <authorList>
            <consortium name="The Broad Institute Genomics Platform"/>
            <consortium name="The Broad Institute Genome Sequencing Center for Infectious Disease"/>
            <person name="Wu L."/>
            <person name="Ma J."/>
        </authorList>
    </citation>
    <scope>NUCLEOTIDE SEQUENCE [LARGE SCALE GENOMIC DNA]</scope>
    <source>
        <strain evidence="2">CCUG 57113</strain>
    </source>
</reference>
<dbReference type="Proteomes" id="UP001596105">
    <property type="component" value="Unassembled WGS sequence"/>
</dbReference>
<dbReference type="EMBL" id="JBHSMH010000005">
    <property type="protein sequence ID" value="MFC5467783.1"/>
    <property type="molecule type" value="Genomic_DNA"/>
</dbReference>
<organism evidence="1 2">
    <name type="scientific">Cohnella suwonensis</name>
    <dbReference type="NCBI Taxonomy" id="696072"/>
    <lineage>
        <taxon>Bacteria</taxon>
        <taxon>Bacillati</taxon>
        <taxon>Bacillota</taxon>
        <taxon>Bacilli</taxon>
        <taxon>Bacillales</taxon>
        <taxon>Paenibacillaceae</taxon>
        <taxon>Cohnella</taxon>
    </lineage>
</organism>
<dbReference type="PROSITE" id="PS51257">
    <property type="entry name" value="PROKAR_LIPOPROTEIN"/>
    <property type="match status" value="1"/>
</dbReference>
<proteinExistence type="predicted"/>
<keyword evidence="2" id="KW-1185">Reference proteome</keyword>
<evidence type="ECO:0000313" key="1">
    <source>
        <dbReference type="EMBL" id="MFC5467783.1"/>
    </source>
</evidence>
<sequence length="244" mass="26853">MKAPQWVRATAVTLIVAALLTLTGCLYPEDQTPGNDGSVRQAVLAVQDSVDRYREQSGLLPIQNADASVPLYEKYKIDFGKLKRMGFIGQVPSAAFENGGEFQFLVIDEETNPQVKLLDLATYQTITDVQKKVDAYRAAHADKLPAGAELYAGYPSIDFGKLGMKEPDIVSVYSRQTLNAMLDGNGQVRVDYGIDIVTAIKKSGAEPKPDEDLRRVLIEQSYYVPVKSPEYVWTNGEPVPVAVH</sequence>
<gene>
    <name evidence="1" type="ORF">ACFPPD_03570</name>
</gene>
<protein>
    <submittedName>
        <fullName evidence="1">Uncharacterized protein</fullName>
    </submittedName>
</protein>
<accession>A0ABW0LT60</accession>